<evidence type="ECO:0000313" key="4">
    <source>
        <dbReference type="EMBL" id="MFD1779272.1"/>
    </source>
</evidence>
<feature type="region of interest" description="Disordered" evidence="2">
    <location>
        <begin position="1"/>
        <end position="27"/>
    </location>
</feature>
<name>A0ABW4MPF1_9BACI</name>
<dbReference type="CDD" id="cd19087">
    <property type="entry name" value="AKR_AKR12A1_B1_C1"/>
    <property type="match status" value="1"/>
</dbReference>
<dbReference type="InterPro" id="IPR023210">
    <property type="entry name" value="NADP_OxRdtase_dom"/>
</dbReference>
<dbReference type="InterPro" id="IPR036812">
    <property type="entry name" value="NAD(P)_OxRdtase_dom_sf"/>
</dbReference>
<dbReference type="Pfam" id="PF00248">
    <property type="entry name" value="Aldo_ket_red"/>
    <property type="match status" value="1"/>
</dbReference>
<reference evidence="5" key="1">
    <citation type="journal article" date="2019" name="Int. J. Syst. Evol. Microbiol.">
        <title>The Global Catalogue of Microorganisms (GCM) 10K type strain sequencing project: providing services to taxonomists for standard genome sequencing and annotation.</title>
        <authorList>
            <consortium name="The Broad Institute Genomics Platform"/>
            <consortium name="The Broad Institute Genome Sequencing Center for Infectious Disease"/>
            <person name="Wu L."/>
            <person name="Ma J."/>
        </authorList>
    </citation>
    <scope>NUCLEOTIDE SEQUENCE [LARGE SCALE GENOMIC DNA]</scope>
    <source>
        <strain evidence="5">CCUG 15531</strain>
    </source>
</reference>
<keyword evidence="5" id="KW-1185">Reference proteome</keyword>
<feature type="domain" description="NADP-dependent oxidoreductase" evidence="3">
    <location>
        <begin position="61"/>
        <end position="355"/>
    </location>
</feature>
<dbReference type="PANTHER" id="PTHR43364:SF4">
    <property type="entry name" value="NAD(P)-LINKED OXIDOREDUCTASE SUPERFAMILY PROTEIN"/>
    <property type="match status" value="1"/>
</dbReference>
<dbReference type="PANTHER" id="PTHR43364">
    <property type="entry name" value="NADH-SPECIFIC METHYLGLYOXAL REDUCTASE-RELATED"/>
    <property type="match status" value="1"/>
</dbReference>
<dbReference type="SUPFAM" id="SSF51430">
    <property type="entry name" value="NAD(P)-linked oxidoreductase"/>
    <property type="match status" value="1"/>
</dbReference>
<sequence length="374" mass="41888">MRLETPQERERRGGSSHARGKRPPAADINGVKKRKQAFEKMERELFMEYKTIGDTGIYVSELCFGTMSFGGIADEKTSMAMFNRCREVGINFFDTANIYNSGRSEEILGKCIADCRDDIVLTSKVGLPSGVGKNEGGTSRRHIFLSIEKTLKRLGTDRIEFYFLHRFDETTDIEETLIALDDLQRQGKILYPAVSNWAAWQIAKALGISERKALAKFKLIQPMYNLVKRQAEVEILPLAQAEGLGVISYSPLGGGLLTGKYGEAKKPKQGRLVEQHNYQLRYAQKDYYEIASRFTQYANENGYDPVSLAVAWVKSNPSITAPIIGARNLEQLEPALDSIHISLDKNQWEEIASLSITPPLATDHSAEEGIVKSR</sequence>
<evidence type="ECO:0000313" key="5">
    <source>
        <dbReference type="Proteomes" id="UP001597227"/>
    </source>
</evidence>
<gene>
    <name evidence="4" type="ORF">ACFSFW_11385</name>
</gene>
<keyword evidence="1" id="KW-0560">Oxidoreductase</keyword>
<evidence type="ECO:0000259" key="3">
    <source>
        <dbReference type="Pfam" id="PF00248"/>
    </source>
</evidence>
<dbReference type="EMBL" id="JBHUEK010000018">
    <property type="protein sequence ID" value="MFD1779272.1"/>
    <property type="molecule type" value="Genomic_DNA"/>
</dbReference>
<dbReference type="Gene3D" id="3.20.20.100">
    <property type="entry name" value="NADP-dependent oxidoreductase domain"/>
    <property type="match status" value="1"/>
</dbReference>
<proteinExistence type="predicted"/>
<organism evidence="4 5">
    <name type="scientific">Fredinandcohnia salidurans</name>
    <dbReference type="NCBI Taxonomy" id="2595041"/>
    <lineage>
        <taxon>Bacteria</taxon>
        <taxon>Bacillati</taxon>
        <taxon>Bacillota</taxon>
        <taxon>Bacilli</taxon>
        <taxon>Bacillales</taxon>
        <taxon>Bacillaceae</taxon>
        <taxon>Fredinandcohnia</taxon>
    </lineage>
</organism>
<accession>A0ABW4MPF1</accession>
<dbReference type="RefSeq" id="WP_388038277.1">
    <property type="nucleotide sequence ID" value="NZ_JBHUEK010000018.1"/>
</dbReference>
<protein>
    <submittedName>
        <fullName evidence="4">Aldo/keto reductase</fullName>
    </submittedName>
</protein>
<comment type="caution">
    <text evidence="4">The sequence shown here is derived from an EMBL/GenBank/DDBJ whole genome shotgun (WGS) entry which is preliminary data.</text>
</comment>
<dbReference type="Proteomes" id="UP001597227">
    <property type="component" value="Unassembled WGS sequence"/>
</dbReference>
<dbReference type="InterPro" id="IPR050523">
    <property type="entry name" value="AKR_Detox_Biosynth"/>
</dbReference>
<feature type="compositionally biased region" description="Basic and acidic residues" evidence="2">
    <location>
        <begin position="1"/>
        <end position="13"/>
    </location>
</feature>
<evidence type="ECO:0000256" key="1">
    <source>
        <dbReference type="ARBA" id="ARBA00023002"/>
    </source>
</evidence>
<evidence type="ECO:0000256" key="2">
    <source>
        <dbReference type="SAM" id="MobiDB-lite"/>
    </source>
</evidence>